<accession>A0A7R9XZS4</accession>
<comment type="similarity">
    <text evidence="3">Belongs to the acetyltransferase family. ARD1 subfamily.</text>
</comment>
<sequence length="196" mass="22067">MVCIRQATVDDLFAMQAANLWCLPENYQMKYYLYHFLSWPQLLYVAEDAAGAIVGYVLAKMEEDAKVPHGHITSLAVLRTHRKLGLATRLMRAAHASMQEVFNAEYVSLHVRKSNRAAFTLYTRALEYEINGIEEKYYADDEDAYDMRKAFPKRGSVDDKAGEKDKAEANGAEEATERQAVEAGDGAATTQYAEPK</sequence>
<dbReference type="InterPro" id="IPR000182">
    <property type="entry name" value="GNAT_dom"/>
</dbReference>
<keyword evidence="2" id="KW-0012">Acyltransferase</keyword>
<dbReference type="FunFam" id="3.40.630.30:FF:000037">
    <property type="entry name" value="N-alpha-acetyltransferase daf-31-like"/>
    <property type="match status" value="1"/>
</dbReference>
<keyword evidence="1" id="KW-0808">Transferase</keyword>
<dbReference type="InterPro" id="IPR016181">
    <property type="entry name" value="Acyl_CoA_acyltransferase"/>
</dbReference>
<evidence type="ECO:0000256" key="3">
    <source>
        <dbReference type="ARBA" id="ARBA00025786"/>
    </source>
</evidence>
<evidence type="ECO:0000313" key="6">
    <source>
        <dbReference type="EMBL" id="CAD8235717.1"/>
    </source>
</evidence>
<evidence type="ECO:0000256" key="1">
    <source>
        <dbReference type="ARBA" id="ARBA00022679"/>
    </source>
</evidence>
<dbReference type="PROSITE" id="PS51186">
    <property type="entry name" value="GNAT"/>
    <property type="match status" value="1"/>
</dbReference>
<feature type="domain" description="N-acetyltransferase" evidence="5">
    <location>
        <begin position="2"/>
        <end position="152"/>
    </location>
</feature>
<organism evidence="6">
    <name type="scientific">Prasinoderma coloniale</name>
    <dbReference type="NCBI Taxonomy" id="156133"/>
    <lineage>
        <taxon>Eukaryota</taxon>
        <taxon>Viridiplantae</taxon>
        <taxon>Prasinodermophyta</taxon>
        <taxon>Prasinodermophyceae</taxon>
        <taxon>Prasinodermales</taxon>
        <taxon>Prasinodermaceae</taxon>
        <taxon>Prasinoderma</taxon>
    </lineage>
</organism>
<dbReference type="Pfam" id="PF00583">
    <property type="entry name" value="Acetyltransf_1"/>
    <property type="match status" value="1"/>
</dbReference>
<gene>
    <name evidence="6" type="ORF">PCOL08062_LOCUS4277</name>
</gene>
<dbReference type="GO" id="GO:1990190">
    <property type="term" value="F:protein-N-terminal-glutamate acetyltransferase activity"/>
    <property type="evidence" value="ECO:0007669"/>
    <property type="project" value="TreeGrafter"/>
</dbReference>
<evidence type="ECO:0000259" key="5">
    <source>
        <dbReference type="PROSITE" id="PS51186"/>
    </source>
</evidence>
<dbReference type="SUPFAM" id="SSF55729">
    <property type="entry name" value="Acyl-CoA N-acyltransferases (Nat)"/>
    <property type="match status" value="1"/>
</dbReference>
<dbReference type="GO" id="GO:1990189">
    <property type="term" value="F:protein N-terminal-serine acetyltransferase activity"/>
    <property type="evidence" value="ECO:0007669"/>
    <property type="project" value="TreeGrafter"/>
</dbReference>
<protein>
    <recommendedName>
        <fullName evidence="5">N-acetyltransferase domain-containing protein</fullName>
    </recommendedName>
</protein>
<dbReference type="PANTHER" id="PTHR23091">
    <property type="entry name" value="N-TERMINAL ACETYLTRANSFERASE"/>
    <property type="match status" value="1"/>
</dbReference>
<feature type="region of interest" description="Disordered" evidence="4">
    <location>
        <begin position="153"/>
        <end position="196"/>
    </location>
</feature>
<dbReference type="CDD" id="cd04301">
    <property type="entry name" value="NAT_SF"/>
    <property type="match status" value="1"/>
</dbReference>
<name>A0A7R9XZS4_9VIRI</name>
<evidence type="ECO:0000256" key="2">
    <source>
        <dbReference type="ARBA" id="ARBA00023315"/>
    </source>
</evidence>
<dbReference type="AlphaFoldDB" id="A0A7R9XZS4"/>
<dbReference type="GO" id="GO:0031415">
    <property type="term" value="C:NatA complex"/>
    <property type="evidence" value="ECO:0007669"/>
    <property type="project" value="InterPro"/>
</dbReference>
<proteinExistence type="inferred from homology"/>
<dbReference type="Gene3D" id="3.40.630.30">
    <property type="match status" value="1"/>
</dbReference>
<feature type="compositionally biased region" description="Basic and acidic residues" evidence="4">
    <location>
        <begin position="153"/>
        <end position="168"/>
    </location>
</feature>
<dbReference type="InterPro" id="IPR045047">
    <property type="entry name" value="Ard1-like"/>
</dbReference>
<evidence type="ECO:0000256" key="4">
    <source>
        <dbReference type="SAM" id="MobiDB-lite"/>
    </source>
</evidence>
<dbReference type="PANTHER" id="PTHR23091:SF4">
    <property type="entry name" value="N-TERMINAL AMINO-ACID N(ALPHA)-ACETYLTRANSFERASE NATA"/>
    <property type="match status" value="1"/>
</dbReference>
<dbReference type="EMBL" id="HBDZ01005572">
    <property type="protein sequence ID" value="CAD8235717.1"/>
    <property type="molecule type" value="Transcribed_RNA"/>
</dbReference>
<reference evidence="6" key="1">
    <citation type="submission" date="2021-01" db="EMBL/GenBank/DDBJ databases">
        <authorList>
            <person name="Corre E."/>
            <person name="Pelletier E."/>
            <person name="Niang G."/>
            <person name="Scheremetjew M."/>
            <person name="Finn R."/>
            <person name="Kale V."/>
            <person name="Holt S."/>
            <person name="Cochrane G."/>
            <person name="Meng A."/>
            <person name="Brown T."/>
            <person name="Cohen L."/>
        </authorList>
    </citation>
    <scope>NUCLEOTIDE SEQUENCE</scope>
    <source>
        <strain evidence="6">CCMP1413</strain>
    </source>
</reference>